<dbReference type="EMBL" id="SNRW01021198">
    <property type="protein sequence ID" value="KAA6364808.1"/>
    <property type="molecule type" value="Genomic_DNA"/>
</dbReference>
<accession>A0A5J4U3E4</accession>
<proteinExistence type="predicted"/>
<reference evidence="1 2" key="1">
    <citation type="submission" date="2019-03" db="EMBL/GenBank/DDBJ databases">
        <title>Single cell metagenomics reveals metabolic interactions within the superorganism composed of flagellate Streblomastix strix and complex community of Bacteroidetes bacteria on its surface.</title>
        <authorList>
            <person name="Treitli S.C."/>
            <person name="Kolisko M."/>
            <person name="Husnik F."/>
            <person name="Keeling P."/>
            <person name="Hampl V."/>
        </authorList>
    </citation>
    <scope>NUCLEOTIDE SEQUENCE [LARGE SCALE GENOMIC DNA]</scope>
    <source>
        <strain evidence="1">ST1C</strain>
    </source>
</reference>
<dbReference type="Proteomes" id="UP000324800">
    <property type="component" value="Unassembled WGS sequence"/>
</dbReference>
<dbReference type="AlphaFoldDB" id="A0A5J4U3E4"/>
<name>A0A5J4U3E4_9EUKA</name>
<organism evidence="1 2">
    <name type="scientific">Streblomastix strix</name>
    <dbReference type="NCBI Taxonomy" id="222440"/>
    <lineage>
        <taxon>Eukaryota</taxon>
        <taxon>Metamonada</taxon>
        <taxon>Preaxostyla</taxon>
        <taxon>Oxymonadida</taxon>
        <taxon>Streblomastigidae</taxon>
        <taxon>Streblomastix</taxon>
    </lineage>
</organism>
<evidence type="ECO:0000313" key="1">
    <source>
        <dbReference type="EMBL" id="KAA6364808.1"/>
    </source>
</evidence>
<feature type="non-terminal residue" evidence="1">
    <location>
        <position position="99"/>
    </location>
</feature>
<sequence length="99" mass="11321">MNQRESQLKEEMRMKIKTNLCAQSKQSTLLSETIDSGAMTFGRSFRLLSTEKLIPRSTSQKLPLAPHFTIKTDRIDSNVTVTGLSYRQQPTKIDFKTIK</sequence>
<comment type="caution">
    <text evidence="1">The sequence shown here is derived from an EMBL/GenBank/DDBJ whole genome shotgun (WGS) entry which is preliminary data.</text>
</comment>
<gene>
    <name evidence="1" type="ORF">EZS28_039664</name>
</gene>
<evidence type="ECO:0000313" key="2">
    <source>
        <dbReference type="Proteomes" id="UP000324800"/>
    </source>
</evidence>
<protein>
    <submittedName>
        <fullName evidence="1">Uncharacterized protein</fullName>
    </submittedName>
</protein>